<dbReference type="EMBL" id="MK071979">
    <property type="protein sequence ID" value="AYV75204.1"/>
    <property type="molecule type" value="Genomic_DNA"/>
</dbReference>
<sequence>MSLEYNNIISLGDHCVNRILMDELKKTTNTYPFDWVVHVNQLHDTNIPQNIDMLEELLINNNVDEVTKKYIGDAINREDKLSNNVWFPHESGTSDEVYEKYKRRFQRLYDNITKGDVNIYMITTRIKLIEKEHIDKLMNIITKYNTNSKLVFISGGEHDYMKDYPNIIYKYIPYDASQFYGYDYSYFRPHIKFYLENLFANSNKI</sequence>
<protein>
    <recommendedName>
        <fullName evidence="2">Papain-like cysteine peptidase</fullName>
    </recommendedName>
</protein>
<name>A0A3G4ZLC2_9VIRU</name>
<gene>
    <name evidence="1" type="ORF">Terrestrivirus1_78</name>
</gene>
<reference evidence="1" key="1">
    <citation type="submission" date="2018-10" db="EMBL/GenBank/DDBJ databases">
        <title>Hidden diversity of soil giant viruses.</title>
        <authorList>
            <person name="Schulz F."/>
            <person name="Alteio L."/>
            <person name="Goudeau D."/>
            <person name="Ryan E.M."/>
            <person name="Malmstrom R.R."/>
            <person name="Blanchard J."/>
            <person name="Woyke T."/>
        </authorList>
    </citation>
    <scope>NUCLEOTIDE SEQUENCE</scope>
    <source>
        <strain evidence="1">TEV1</strain>
    </source>
</reference>
<proteinExistence type="predicted"/>
<organism evidence="1">
    <name type="scientific">Terrestrivirus sp</name>
    <dbReference type="NCBI Taxonomy" id="2487775"/>
    <lineage>
        <taxon>Viruses</taxon>
        <taxon>Varidnaviria</taxon>
        <taxon>Bamfordvirae</taxon>
        <taxon>Nucleocytoviricota</taxon>
        <taxon>Megaviricetes</taxon>
        <taxon>Imitervirales</taxon>
        <taxon>Mimiviridae</taxon>
        <taxon>Klosneuvirinae</taxon>
    </lineage>
</organism>
<evidence type="ECO:0000313" key="1">
    <source>
        <dbReference type="EMBL" id="AYV75204.1"/>
    </source>
</evidence>
<accession>A0A3G4ZLC2</accession>
<evidence type="ECO:0008006" key="2">
    <source>
        <dbReference type="Google" id="ProtNLM"/>
    </source>
</evidence>